<gene>
    <name evidence="1" type="ORF">NIIDNTM18_42330</name>
</gene>
<name>A0A6S6P8W2_9MYCO</name>
<evidence type="ECO:0000313" key="2">
    <source>
        <dbReference type="Proteomes" id="UP000515734"/>
    </source>
</evidence>
<evidence type="ECO:0000313" key="1">
    <source>
        <dbReference type="EMBL" id="BCI54955.1"/>
    </source>
</evidence>
<dbReference type="Proteomes" id="UP000515734">
    <property type="component" value="Chromosome"/>
</dbReference>
<protein>
    <submittedName>
        <fullName evidence="1">Uncharacterized protein</fullName>
    </submittedName>
</protein>
<dbReference type="EMBL" id="AP023287">
    <property type="protein sequence ID" value="BCI54955.1"/>
    <property type="molecule type" value="Genomic_DNA"/>
</dbReference>
<reference evidence="1 2" key="1">
    <citation type="submission" date="2020-07" db="EMBL/GenBank/DDBJ databases">
        <title>Complete genome sequence of Mycolicibacterium litorale like strain isolated from cardiac implantable electronic device infection.</title>
        <authorList>
            <person name="Fukano H."/>
            <person name="Miyama H."/>
            <person name="Hoshino Y."/>
        </authorList>
    </citation>
    <scope>NUCLEOTIDE SEQUENCE [LARGE SCALE GENOMIC DNA]</scope>
    <source>
        <strain evidence="1 2">NIIDNTM18</strain>
    </source>
</reference>
<organism evidence="1 2">
    <name type="scientific">Mycolicibacterium litorale</name>
    <dbReference type="NCBI Taxonomy" id="758802"/>
    <lineage>
        <taxon>Bacteria</taxon>
        <taxon>Bacillati</taxon>
        <taxon>Actinomycetota</taxon>
        <taxon>Actinomycetes</taxon>
        <taxon>Mycobacteriales</taxon>
        <taxon>Mycobacteriaceae</taxon>
        <taxon>Mycolicibacterium</taxon>
    </lineage>
</organism>
<accession>A0A6S6P8W2</accession>
<sequence>MTQAIPPAAQPLASVLALFSEWLETNNDGQTHDELAAEFLKQNLQ</sequence>
<proteinExistence type="predicted"/>
<dbReference type="AlphaFoldDB" id="A0A6S6P8W2"/>
<dbReference type="RefSeq" id="WP_185292740.1">
    <property type="nucleotide sequence ID" value="NZ_AP023287.1"/>
</dbReference>